<dbReference type="AlphaFoldDB" id="A0A7Y9KFH5"/>
<feature type="transmembrane region" description="Helical" evidence="2">
    <location>
        <begin position="6"/>
        <end position="25"/>
    </location>
</feature>
<dbReference type="Proteomes" id="UP000591272">
    <property type="component" value="Unassembled WGS sequence"/>
</dbReference>
<evidence type="ECO:0000256" key="2">
    <source>
        <dbReference type="SAM" id="Phobius"/>
    </source>
</evidence>
<feature type="compositionally biased region" description="Basic and acidic residues" evidence="1">
    <location>
        <begin position="179"/>
        <end position="190"/>
    </location>
</feature>
<keyword evidence="2" id="KW-0812">Transmembrane</keyword>
<keyword evidence="2" id="KW-1133">Transmembrane helix</keyword>
<organism evidence="3 4">
    <name type="scientific">Actinomadura citrea</name>
    <dbReference type="NCBI Taxonomy" id="46158"/>
    <lineage>
        <taxon>Bacteria</taxon>
        <taxon>Bacillati</taxon>
        <taxon>Actinomycetota</taxon>
        <taxon>Actinomycetes</taxon>
        <taxon>Streptosporangiales</taxon>
        <taxon>Thermomonosporaceae</taxon>
        <taxon>Actinomadura</taxon>
    </lineage>
</organism>
<gene>
    <name evidence="3" type="ORF">BJ999_003925</name>
</gene>
<keyword evidence="2" id="KW-0472">Membrane</keyword>
<reference evidence="3 4" key="1">
    <citation type="submission" date="2020-07" db="EMBL/GenBank/DDBJ databases">
        <title>Sequencing the genomes of 1000 actinobacteria strains.</title>
        <authorList>
            <person name="Klenk H.-P."/>
        </authorList>
    </citation>
    <scope>NUCLEOTIDE SEQUENCE [LARGE SCALE GENOMIC DNA]</scope>
    <source>
        <strain evidence="3 4">DSM 43461</strain>
    </source>
</reference>
<name>A0A7Y9KFH5_9ACTN</name>
<comment type="caution">
    <text evidence="3">The sequence shown here is derived from an EMBL/GenBank/DDBJ whole genome shotgun (WGS) entry which is preliminary data.</text>
</comment>
<protein>
    <recommendedName>
        <fullName evidence="5">Secreted protein</fullName>
    </recommendedName>
</protein>
<proteinExistence type="predicted"/>
<dbReference type="EMBL" id="JACCBT010000001">
    <property type="protein sequence ID" value="NYE13629.1"/>
    <property type="molecule type" value="Genomic_DNA"/>
</dbReference>
<dbReference type="RefSeq" id="WP_218935137.1">
    <property type="nucleotide sequence ID" value="NZ_BMRD01000018.1"/>
</dbReference>
<feature type="compositionally biased region" description="Basic and acidic residues" evidence="1">
    <location>
        <begin position="235"/>
        <end position="244"/>
    </location>
</feature>
<sequence length="244" mass="27446">MSTAIWVVVALVVVAVLAAAGYLAMTRSRTARLRRRFGPEYDRVLERQGGRAAAERELRSREQRHEELELRDLDPGRREEYREQWIRVQERFVDAPEAAVEQADQLVTVVMGERGYPTHGFEEKAAHLSVEHGRTLEHYRRAHTISGKATTKEASTEDLRQAMVHYRALFEELLAPHGEAHRGKGEEHTAQDPAQHATPQNDQHAERRAAEHTDEHAGKHAAAPTGPATGPATGHRGDDRTMRS</sequence>
<accession>A0A7Y9KFH5</accession>
<evidence type="ECO:0000313" key="3">
    <source>
        <dbReference type="EMBL" id="NYE13629.1"/>
    </source>
</evidence>
<evidence type="ECO:0000256" key="1">
    <source>
        <dbReference type="SAM" id="MobiDB-lite"/>
    </source>
</evidence>
<feature type="compositionally biased region" description="Low complexity" evidence="1">
    <location>
        <begin position="220"/>
        <end position="234"/>
    </location>
</feature>
<feature type="region of interest" description="Disordered" evidence="1">
    <location>
        <begin position="179"/>
        <end position="244"/>
    </location>
</feature>
<keyword evidence="4" id="KW-1185">Reference proteome</keyword>
<evidence type="ECO:0008006" key="5">
    <source>
        <dbReference type="Google" id="ProtNLM"/>
    </source>
</evidence>
<evidence type="ECO:0000313" key="4">
    <source>
        <dbReference type="Proteomes" id="UP000591272"/>
    </source>
</evidence>
<feature type="compositionally biased region" description="Basic and acidic residues" evidence="1">
    <location>
        <begin position="203"/>
        <end position="218"/>
    </location>
</feature>